<evidence type="ECO:0000256" key="21">
    <source>
        <dbReference type="ARBA" id="ARBA00047354"/>
    </source>
</evidence>
<feature type="transmembrane region" description="Helical" evidence="25">
    <location>
        <begin position="238"/>
        <end position="258"/>
    </location>
</feature>
<keyword evidence="14 25" id="KW-0472">Membrane</keyword>
<comment type="similarity">
    <text evidence="2">Belongs to the ABC transporter superfamily. ABCC family. Conjugate transporter (TC 3.A.1.208) subfamily.</text>
</comment>
<feature type="domain" description="ABC transmembrane type-1" evidence="27">
    <location>
        <begin position="729"/>
        <end position="1007"/>
    </location>
</feature>
<keyword evidence="9" id="KW-0378">Hydrolase</keyword>
<dbReference type="Pfam" id="PF00664">
    <property type="entry name" value="ABC_membrane"/>
    <property type="match status" value="2"/>
</dbReference>
<dbReference type="FunFam" id="3.40.50.300:FF:000074">
    <property type="entry name" value="Multidrug resistance-associated protein 5 isoform 1"/>
    <property type="match status" value="1"/>
</dbReference>
<feature type="transmembrane region" description="Helical" evidence="25">
    <location>
        <begin position="137"/>
        <end position="158"/>
    </location>
</feature>
<evidence type="ECO:0000256" key="11">
    <source>
        <dbReference type="ARBA" id="ARBA00022967"/>
    </source>
</evidence>
<dbReference type="InterPro" id="IPR003593">
    <property type="entry name" value="AAA+_ATPase"/>
</dbReference>
<evidence type="ECO:0000256" key="17">
    <source>
        <dbReference type="ARBA" id="ARBA00041009"/>
    </source>
</evidence>
<dbReference type="GO" id="GO:0015431">
    <property type="term" value="F:ABC-type glutathione S-conjugate transporter activity"/>
    <property type="evidence" value="ECO:0007669"/>
    <property type="project" value="UniProtKB-EC"/>
</dbReference>
<reference evidence="28 29" key="1">
    <citation type="submission" date="2019-04" db="EMBL/GenBank/DDBJ databases">
        <title>The sequence and de novo assembly of Takifugu bimaculatus genome using PacBio and Hi-C technologies.</title>
        <authorList>
            <person name="Xu P."/>
            <person name="Liu B."/>
            <person name="Zhou Z."/>
        </authorList>
    </citation>
    <scope>NUCLEOTIDE SEQUENCE [LARGE SCALE GENOMIC DNA]</scope>
    <source>
        <strain evidence="28">TB-2018</strain>
        <tissue evidence="28">Muscle</tissue>
    </source>
</reference>
<evidence type="ECO:0000313" key="28">
    <source>
        <dbReference type="EMBL" id="TNM94283.1"/>
    </source>
</evidence>
<evidence type="ECO:0000313" key="29">
    <source>
        <dbReference type="Proteomes" id="UP000516260"/>
    </source>
</evidence>
<dbReference type="InterPro" id="IPR036640">
    <property type="entry name" value="ABC1_TM_sf"/>
</dbReference>
<keyword evidence="7" id="KW-0677">Repeat</keyword>
<evidence type="ECO:0000256" key="8">
    <source>
        <dbReference type="ARBA" id="ARBA00022741"/>
    </source>
</evidence>
<dbReference type="InterPro" id="IPR005292">
    <property type="entry name" value="MRP"/>
</dbReference>
<dbReference type="Gene3D" id="1.20.1560.10">
    <property type="entry name" value="ABC transporter type 1, transmembrane domain"/>
    <property type="match status" value="2"/>
</dbReference>
<feature type="transmembrane region" description="Helical" evidence="25">
    <location>
        <begin position="779"/>
        <end position="799"/>
    </location>
</feature>
<evidence type="ECO:0000256" key="9">
    <source>
        <dbReference type="ARBA" id="ARBA00022801"/>
    </source>
</evidence>
<accession>A0A4Z2BPT1</accession>
<keyword evidence="12 25" id="KW-1133">Transmembrane helix</keyword>
<evidence type="ECO:0000259" key="27">
    <source>
        <dbReference type="PROSITE" id="PS50929"/>
    </source>
</evidence>
<evidence type="ECO:0000256" key="25">
    <source>
        <dbReference type="SAM" id="Phobius"/>
    </source>
</evidence>
<dbReference type="PANTHER" id="PTHR24223:SF241">
    <property type="entry name" value="MULTIDRUG RESISTANCE-ASSOCIATED PROTEIN 1"/>
    <property type="match status" value="1"/>
</dbReference>
<evidence type="ECO:0000256" key="2">
    <source>
        <dbReference type="ARBA" id="ARBA00009726"/>
    </source>
</evidence>
<evidence type="ECO:0000256" key="3">
    <source>
        <dbReference type="ARBA" id="ARBA00012191"/>
    </source>
</evidence>
<evidence type="ECO:0000256" key="18">
    <source>
        <dbReference type="ARBA" id="ARBA00041345"/>
    </source>
</evidence>
<comment type="catalytic activity">
    <reaction evidence="23">
        <text>17beta-estradiol 17-O-(beta-D-glucuronate)(in) + ATP + H2O = 17beta-estradiol 17-O-(beta-D-glucuronate)(out) + ADP + phosphate + H(+)</text>
        <dbReference type="Rhea" id="RHEA:60128"/>
        <dbReference type="ChEBI" id="CHEBI:15377"/>
        <dbReference type="ChEBI" id="CHEBI:15378"/>
        <dbReference type="ChEBI" id="CHEBI:30616"/>
        <dbReference type="ChEBI" id="CHEBI:43474"/>
        <dbReference type="ChEBI" id="CHEBI:82961"/>
        <dbReference type="ChEBI" id="CHEBI:456216"/>
    </reaction>
    <physiologicalReaction direction="left-to-right" evidence="23">
        <dbReference type="Rhea" id="RHEA:60129"/>
    </physiologicalReaction>
</comment>
<feature type="transmembrane region" description="Helical" evidence="25">
    <location>
        <begin position="210"/>
        <end position="232"/>
    </location>
</feature>
<dbReference type="InterPro" id="IPR003439">
    <property type="entry name" value="ABC_transporter-like_ATP-bd"/>
</dbReference>
<comment type="caution">
    <text evidence="28">The sequence shown here is derived from an EMBL/GenBank/DDBJ whole genome shotgun (WGS) entry which is preliminary data.</text>
</comment>
<feature type="domain" description="ABC transmembrane type-1" evidence="27">
    <location>
        <begin position="99"/>
        <end position="381"/>
    </location>
</feature>
<dbReference type="InterPro" id="IPR050173">
    <property type="entry name" value="ABC_transporter_C-like"/>
</dbReference>
<organism evidence="28 29">
    <name type="scientific">Takifugu bimaculatus</name>
    <dbReference type="NCBI Taxonomy" id="433685"/>
    <lineage>
        <taxon>Eukaryota</taxon>
        <taxon>Metazoa</taxon>
        <taxon>Chordata</taxon>
        <taxon>Craniata</taxon>
        <taxon>Vertebrata</taxon>
        <taxon>Euteleostomi</taxon>
        <taxon>Actinopterygii</taxon>
        <taxon>Neopterygii</taxon>
        <taxon>Teleostei</taxon>
        <taxon>Neoteleostei</taxon>
        <taxon>Acanthomorphata</taxon>
        <taxon>Eupercaria</taxon>
        <taxon>Tetraodontiformes</taxon>
        <taxon>Tetradontoidea</taxon>
        <taxon>Tetraodontidae</taxon>
        <taxon>Takifugu</taxon>
    </lineage>
</organism>
<dbReference type="FunFam" id="3.40.50.300:FF:000293">
    <property type="entry name" value="ATP binding cassette subfamily C member 1"/>
    <property type="match status" value="1"/>
</dbReference>
<evidence type="ECO:0000256" key="22">
    <source>
        <dbReference type="ARBA" id="ARBA00047523"/>
    </source>
</evidence>
<dbReference type="PROSITE" id="PS50929">
    <property type="entry name" value="ABC_TM1F"/>
    <property type="match status" value="2"/>
</dbReference>
<dbReference type="NCBIfam" id="TIGR00957">
    <property type="entry name" value="MRP_assoc_pro"/>
    <property type="match status" value="1"/>
</dbReference>
<evidence type="ECO:0000256" key="23">
    <source>
        <dbReference type="ARBA" id="ARBA00047576"/>
    </source>
</evidence>
<name>A0A4Z2BPT1_9TELE</name>
<dbReference type="FunFam" id="1.20.1560.10:FF:000001">
    <property type="entry name" value="ATP-binding cassette subfamily C member 1"/>
    <property type="match status" value="1"/>
</dbReference>
<evidence type="ECO:0000256" key="1">
    <source>
        <dbReference type="ARBA" id="ARBA00004651"/>
    </source>
</evidence>
<keyword evidence="13" id="KW-0445">Lipid transport</keyword>
<evidence type="ECO:0000259" key="26">
    <source>
        <dbReference type="PROSITE" id="PS50893"/>
    </source>
</evidence>
<comment type="catalytic activity">
    <reaction evidence="22">
        <text>leukotriene C4(in) + ATP + H2O = leukotriene C4(out) + ADP + phosphate + H(+)</text>
        <dbReference type="Rhea" id="RHEA:38963"/>
        <dbReference type="ChEBI" id="CHEBI:15377"/>
        <dbReference type="ChEBI" id="CHEBI:15378"/>
        <dbReference type="ChEBI" id="CHEBI:30616"/>
        <dbReference type="ChEBI" id="CHEBI:43474"/>
        <dbReference type="ChEBI" id="CHEBI:57973"/>
        <dbReference type="ChEBI" id="CHEBI:456216"/>
    </reaction>
    <physiologicalReaction direction="left-to-right" evidence="22">
        <dbReference type="Rhea" id="RHEA:38964"/>
    </physiologicalReaction>
</comment>
<dbReference type="GO" id="GO:0006869">
    <property type="term" value="P:lipid transport"/>
    <property type="evidence" value="ECO:0007669"/>
    <property type="project" value="UniProtKB-KW"/>
</dbReference>
<dbReference type="InterPro" id="IPR011527">
    <property type="entry name" value="ABC1_TM_dom"/>
</dbReference>
<evidence type="ECO:0000256" key="19">
    <source>
        <dbReference type="ARBA" id="ARBA00041913"/>
    </source>
</evidence>
<dbReference type="CDD" id="cd03250">
    <property type="entry name" value="ABCC_MRP_domain1"/>
    <property type="match status" value="1"/>
</dbReference>
<evidence type="ECO:0000256" key="14">
    <source>
        <dbReference type="ARBA" id="ARBA00023136"/>
    </source>
</evidence>
<evidence type="ECO:0000256" key="5">
    <source>
        <dbReference type="ARBA" id="ARBA00022475"/>
    </source>
</evidence>
<dbReference type="EMBL" id="SWLE01000012">
    <property type="protein sequence ID" value="TNM94283.1"/>
    <property type="molecule type" value="Genomic_DNA"/>
</dbReference>
<proteinExistence type="inferred from homology"/>
<dbReference type="PROSITE" id="PS00211">
    <property type="entry name" value="ABC_TRANSPORTER_1"/>
    <property type="match status" value="2"/>
</dbReference>
<comment type="catalytic activity">
    <reaction evidence="21">
        <text>sphing-4-enine 1-phosphate(in) + ATP + H2O = sphing-4-enine 1-phosphate(out) + ADP + phosphate + H(+)</text>
        <dbReference type="Rhea" id="RHEA:38951"/>
        <dbReference type="ChEBI" id="CHEBI:15377"/>
        <dbReference type="ChEBI" id="CHEBI:15378"/>
        <dbReference type="ChEBI" id="CHEBI:30616"/>
        <dbReference type="ChEBI" id="CHEBI:43474"/>
        <dbReference type="ChEBI" id="CHEBI:60119"/>
        <dbReference type="ChEBI" id="CHEBI:456216"/>
    </reaction>
    <physiologicalReaction direction="left-to-right" evidence="21">
        <dbReference type="Rhea" id="RHEA:38952"/>
    </physiologicalReaction>
</comment>
<protein>
    <recommendedName>
        <fullName evidence="17">Multidrug resistance-associated protein 1</fullName>
        <ecNumber evidence="3">7.6.2.2</ecNumber>
        <ecNumber evidence="15">7.6.2.3</ecNumber>
    </recommendedName>
    <alternativeName>
        <fullName evidence="20">ATP-binding cassette sub-family C member 1</fullName>
    </alternativeName>
    <alternativeName>
        <fullName evidence="19">Glutathione-S-conjugate-translocating ATPase ABCC1</fullName>
    </alternativeName>
    <alternativeName>
        <fullName evidence="18">Leukotriene C(4) transporter</fullName>
    </alternativeName>
</protein>
<evidence type="ECO:0000256" key="6">
    <source>
        <dbReference type="ARBA" id="ARBA00022692"/>
    </source>
</evidence>
<keyword evidence="4" id="KW-0813">Transport</keyword>
<evidence type="ECO:0000256" key="13">
    <source>
        <dbReference type="ARBA" id="ARBA00023055"/>
    </source>
</evidence>
<keyword evidence="11" id="KW-1278">Translocase</keyword>
<dbReference type="GO" id="GO:0005524">
    <property type="term" value="F:ATP binding"/>
    <property type="evidence" value="ECO:0007669"/>
    <property type="project" value="UniProtKB-KW"/>
</dbReference>
<evidence type="ECO:0000256" key="10">
    <source>
        <dbReference type="ARBA" id="ARBA00022840"/>
    </source>
</evidence>
<feature type="transmembrane region" description="Helical" evidence="25">
    <location>
        <begin position="713"/>
        <end position="734"/>
    </location>
</feature>
<feature type="domain" description="ABC transporter" evidence="26">
    <location>
        <begin position="1046"/>
        <end position="1278"/>
    </location>
</feature>
<evidence type="ECO:0000256" key="24">
    <source>
        <dbReference type="ARBA" id="ARBA00048171"/>
    </source>
</evidence>
<evidence type="ECO:0000256" key="20">
    <source>
        <dbReference type="ARBA" id="ARBA00042274"/>
    </source>
</evidence>
<comment type="catalytic activity">
    <reaction evidence="16">
        <text>ATP + H2O + xenobioticSide 1 = ADP + phosphate + xenobioticSide 2.</text>
        <dbReference type="EC" id="7.6.2.2"/>
    </reaction>
</comment>
<keyword evidence="6 25" id="KW-0812">Transmembrane</keyword>
<dbReference type="EC" id="7.6.2.2" evidence="3"/>
<evidence type="ECO:0000256" key="16">
    <source>
        <dbReference type="ARBA" id="ARBA00034018"/>
    </source>
</evidence>
<comment type="subcellular location">
    <subcellularLocation>
        <location evidence="1">Cell membrane</location>
        <topology evidence="1">Multi-pass membrane protein</topology>
    </subcellularLocation>
</comment>
<gene>
    <name evidence="28" type="ORF">fugu_002459</name>
</gene>
<comment type="catalytic activity">
    <reaction evidence="24">
        <text>2',3'-cGAMP(in) + ATP + H2O = 2',3'-cGAMP(out) + ADP + phosphate + H(+)</text>
        <dbReference type="Rhea" id="RHEA:74887"/>
        <dbReference type="ChEBI" id="CHEBI:15377"/>
        <dbReference type="ChEBI" id="CHEBI:15378"/>
        <dbReference type="ChEBI" id="CHEBI:30616"/>
        <dbReference type="ChEBI" id="CHEBI:43474"/>
        <dbReference type="ChEBI" id="CHEBI:143093"/>
        <dbReference type="ChEBI" id="CHEBI:456216"/>
    </reaction>
</comment>
<dbReference type="GO" id="GO:0016887">
    <property type="term" value="F:ATP hydrolysis activity"/>
    <property type="evidence" value="ECO:0007669"/>
    <property type="project" value="InterPro"/>
</dbReference>
<keyword evidence="29" id="KW-1185">Reference proteome</keyword>
<dbReference type="GO" id="GO:0008559">
    <property type="term" value="F:ABC-type xenobiotic transporter activity"/>
    <property type="evidence" value="ECO:0007669"/>
    <property type="project" value="UniProtKB-EC"/>
</dbReference>
<dbReference type="Proteomes" id="UP000516260">
    <property type="component" value="Chromosome 2"/>
</dbReference>
<keyword evidence="8" id="KW-0547">Nucleotide-binding</keyword>
<dbReference type="PROSITE" id="PS50893">
    <property type="entry name" value="ABC_TRANSPORTER_2"/>
    <property type="match status" value="2"/>
</dbReference>
<dbReference type="Gene3D" id="3.40.50.300">
    <property type="entry name" value="P-loop containing nucleotide triphosphate hydrolases"/>
    <property type="match status" value="2"/>
</dbReference>
<keyword evidence="10" id="KW-0067">ATP-binding</keyword>
<dbReference type="FunFam" id="1.20.1560.10:FF:000007">
    <property type="entry name" value="ATP-binding cassette subfamily C member 1"/>
    <property type="match status" value="1"/>
</dbReference>
<dbReference type="InterPro" id="IPR027417">
    <property type="entry name" value="P-loop_NTPase"/>
</dbReference>
<dbReference type="InterPro" id="IPR017871">
    <property type="entry name" value="ABC_transporter-like_CS"/>
</dbReference>
<feature type="transmembrane region" description="Helical" evidence="25">
    <location>
        <begin position="323"/>
        <end position="344"/>
    </location>
</feature>
<feature type="transmembrane region" description="Helical" evidence="25">
    <location>
        <begin position="356"/>
        <end position="380"/>
    </location>
</feature>
<evidence type="ECO:0000256" key="7">
    <source>
        <dbReference type="ARBA" id="ARBA00022737"/>
    </source>
</evidence>
<evidence type="ECO:0000256" key="4">
    <source>
        <dbReference type="ARBA" id="ARBA00022448"/>
    </source>
</evidence>
<dbReference type="SUPFAM" id="SSF90123">
    <property type="entry name" value="ABC transporter transmembrane region"/>
    <property type="match status" value="2"/>
</dbReference>
<dbReference type="SMART" id="SM00382">
    <property type="entry name" value="AAA"/>
    <property type="match status" value="2"/>
</dbReference>
<evidence type="ECO:0000256" key="15">
    <source>
        <dbReference type="ARBA" id="ARBA00024220"/>
    </source>
</evidence>
<feature type="transmembrane region" description="Helical" evidence="25">
    <location>
        <begin position="86"/>
        <end position="107"/>
    </location>
</feature>
<dbReference type="CDD" id="cd18595">
    <property type="entry name" value="ABC_6TM_MRP1_2_3_6_D1_like"/>
    <property type="match status" value="1"/>
</dbReference>
<dbReference type="SUPFAM" id="SSF52540">
    <property type="entry name" value="P-loop containing nucleoside triphosphate hydrolases"/>
    <property type="match status" value="2"/>
</dbReference>
<sequence length="1282" mass="143061">MMVKGYKQPLEEKDLWSLNRDDRSENVVPQLVHHWNTECEKVKREERKNMYSSKVVLHPKGKEDQSVEESEILIVKKTQTTKEPSLFWALCLTFGPYFLISCLYKFIQDVLMFIGPEILRLLINFVNNSDAPSWHGYFYTSLLFVCTSVQSLVLQKYFHVCFVSGMRLRTAIIGAVYRKALVISSTARRTSTVGEIVNLMSVDAQRFMDLITYINMIWSAPLQVVLALYFLWQTLGPSVLAGVGVMVLMVPVNAVIAMKTKTYQVAQMKSKDSRIKLMNEMLNSIKVLKLYAWELAFKDKVSEIREHELCVLKKAAYLGAMSTFTWVCAPFLVALSTFTVYVLIDENNVLDAQKAFVSLALFNILRFPLNMLPMVISSIVQASVSLKRLRVFLSHDELQKDNVLRKPVATSPHSISINDGVFSWSTKESLLLKKLNVCIPEGSLVAVVGPVGSGKSSLLSALLGEMDKLEGTVVVQGLVAFVPQQAWIQNSTFKENIVFGQELRETWYHSVVEACALKPDLEILPAGDQTEIGEKGVNLSGGQKQRVSLARAIYCDRAVYLLDDPLSAVDAHVGKQIFDQVIGPQGLLKGKTRLLVTHGLSYLSQTDLILVMSEGEIIEMGTYQWLKEKEGAFAGLLQTFNAADHTEHMDGDTDKCVENPNVAVNYSPAMGSSSIIPQPGQATKQLSKMANNFNVGKLTQADKASTGRVRLSVFWAYLKAIGVLLSSTSLLFFFTHHGVSLFSNYWLSLWTDDPVVNGTQPYRIMRLGIYGSLGLTQGMAVFVYSLSISIGGILASRYLHQSMLYDVLRSPMSFFEKTPSGNLVNRFAKEMDTIDSMIPSIIKMFMGSMFTVVGACVIILISTPLVAAIIPFLGLLYFFVQRFYVASSRQLKRLESVSRSPIYTHFNETLLGTSVIRAFGEQDRFIQESDQRVDHNQKAYYPSIVANRWLAVRLEFVGNLIVSFAALCAVIARQNLSPGIMGLSISYALQLTASLTWLVRMSSDLETNIVAVERVKEYSETPKEAEWNHKPSYLPPGWPNKGCIDIRGFSLRYRDDLELAIRNITISVNGGEKVGIVGRTGAGKSSLTLGLFRIIEAAEGHIFIDGVDIGQLGLHDLRSRITIIPQDPVLFSGSLRMNLDPFDMYSDEEIWTSLEYSHLKTFVSGLPNQLNHECSEGGENLSVGQRQLLCLARALLRKTKVLVLDEATAAVDMETDNLIQTTIRSQFEDCTVLTIAHRLNTIMDYSRVLVLDKGELIEFASPSNLIAERGAFYQMAKDAGLV</sequence>
<dbReference type="GO" id="GO:0034634">
    <property type="term" value="F:glutathione transmembrane transporter activity"/>
    <property type="evidence" value="ECO:0007669"/>
    <property type="project" value="TreeGrafter"/>
</dbReference>
<evidence type="ECO:0000256" key="12">
    <source>
        <dbReference type="ARBA" id="ARBA00022989"/>
    </source>
</evidence>
<dbReference type="CDD" id="cd03244">
    <property type="entry name" value="ABCC_MRP_domain2"/>
    <property type="match status" value="1"/>
</dbReference>
<dbReference type="GO" id="GO:0016323">
    <property type="term" value="C:basolateral plasma membrane"/>
    <property type="evidence" value="ECO:0007669"/>
    <property type="project" value="TreeGrafter"/>
</dbReference>
<feature type="domain" description="ABC transporter" evidence="26">
    <location>
        <begin position="415"/>
        <end position="639"/>
    </location>
</feature>
<dbReference type="Pfam" id="PF00005">
    <property type="entry name" value="ABC_tran"/>
    <property type="match status" value="2"/>
</dbReference>
<dbReference type="EC" id="7.6.2.3" evidence="15"/>
<dbReference type="PANTHER" id="PTHR24223">
    <property type="entry name" value="ATP-BINDING CASSETTE SUB-FAMILY C"/>
    <property type="match status" value="1"/>
</dbReference>
<dbReference type="CDD" id="cd18603">
    <property type="entry name" value="ABC_6TM_MRP1_2_3_6_D2_like"/>
    <property type="match status" value="1"/>
</dbReference>
<keyword evidence="5" id="KW-1003">Cell membrane</keyword>